<feature type="compositionally biased region" description="Basic and acidic residues" evidence="1">
    <location>
        <begin position="68"/>
        <end position="94"/>
    </location>
</feature>
<feature type="region of interest" description="Disordered" evidence="1">
    <location>
        <begin position="57"/>
        <end position="110"/>
    </location>
</feature>
<accession>A0A6J4NQ49</accession>
<feature type="region of interest" description="Disordered" evidence="1">
    <location>
        <begin position="123"/>
        <end position="294"/>
    </location>
</feature>
<gene>
    <name evidence="2" type="ORF">AVDCRST_MAG60-1578</name>
</gene>
<dbReference type="EMBL" id="CADCUN010000171">
    <property type="protein sequence ID" value="CAA9391659.1"/>
    <property type="molecule type" value="Genomic_DNA"/>
</dbReference>
<evidence type="ECO:0000313" key="2">
    <source>
        <dbReference type="EMBL" id="CAA9391659.1"/>
    </source>
</evidence>
<protein>
    <submittedName>
        <fullName evidence="2">Uncharacterized protein</fullName>
    </submittedName>
</protein>
<feature type="non-terminal residue" evidence="2">
    <location>
        <position position="294"/>
    </location>
</feature>
<evidence type="ECO:0000256" key="1">
    <source>
        <dbReference type="SAM" id="MobiDB-lite"/>
    </source>
</evidence>
<sequence length="294" mass="31453">EPRTAAASTRRHTGLETGRPGGAAGRGRRRLRAGDGAGDESGALAVVRRAQVERCRLLRRVGRPGPRRPREPADRGGLDGPRHGARPGRRDGTARRTPRPLADPVAGRADARRAARGGCCFGGAAAVRSRPGTASARTGVQRLARAGRRQVAPRDRDRAGVEGVRLRRPGGGGRRLATPPGAGRHRGRPRRRSVAAVGPGLRPDRDARAGGLLTARPRLLGRRLRSAVAAGPRLSRASPGDGLPPLRLHRPRCPSRGGGRGQHRRRRRPPRLRHRTSRPPVPATDRCRRTGGPM</sequence>
<feature type="non-terminal residue" evidence="2">
    <location>
        <position position="1"/>
    </location>
</feature>
<name>A0A6J4NQ49_9ACTN</name>
<dbReference type="AlphaFoldDB" id="A0A6J4NQ49"/>
<organism evidence="2">
    <name type="scientific">uncultured Nocardioides sp</name>
    <dbReference type="NCBI Taxonomy" id="198441"/>
    <lineage>
        <taxon>Bacteria</taxon>
        <taxon>Bacillati</taxon>
        <taxon>Actinomycetota</taxon>
        <taxon>Actinomycetes</taxon>
        <taxon>Propionibacteriales</taxon>
        <taxon>Nocardioidaceae</taxon>
        <taxon>Nocardioides</taxon>
        <taxon>environmental samples</taxon>
    </lineage>
</organism>
<reference evidence="2" key="1">
    <citation type="submission" date="2020-02" db="EMBL/GenBank/DDBJ databases">
        <authorList>
            <person name="Meier V. D."/>
        </authorList>
    </citation>
    <scope>NUCLEOTIDE SEQUENCE</scope>
    <source>
        <strain evidence="2">AVDCRST_MAG60</strain>
    </source>
</reference>
<proteinExistence type="predicted"/>
<feature type="compositionally biased region" description="Basic residues" evidence="1">
    <location>
        <begin position="57"/>
        <end position="67"/>
    </location>
</feature>
<feature type="compositionally biased region" description="Basic residues" evidence="1">
    <location>
        <begin position="261"/>
        <end position="277"/>
    </location>
</feature>
<feature type="compositionally biased region" description="Basic residues" evidence="1">
    <location>
        <begin position="183"/>
        <end position="193"/>
    </location>
</feature>
<feature type="region of interest" description="Disordered" evidence="1">
    <location>
        <begin position="1"/>
        <end position="44"/>
    </location>
</feature>